<reference evidence="2 3" key="1">
    <citation type="submission" date="2017-02" db="EMBL/GenBank/DDBJ databases">
        <authorList>
            <person name="Peterson S.W."/>
        </authorList>
    </citation>
    <scope>NUCLEOTIDE SEQUENCE [LARGE SCALE GENOMIC DNA]</scope>
    <source>
        <strain evidence="2 3">DSM 16080</strain>
    </source>
</reference>
<name>A0A1T4XGK5_9BACT</name>
<evidence type="ECO:0000313" key="2">
    <source>
        <dbReference type="EMBL" id="SKA88225.1"/>
    </source>
</evidence>
<dbReference type="OrthoDB" id="5396775at2"/>
<sequence>MCAALIGGMDRLKREYIDTAKRGGVKLKVFTGKENKFANQIGSCGLVIVFTNKVSHKARKEVTAHAKANNIPVKMLHSCGISTLRKALQA</sequence>
<accession>A0A1T4XGK5</accession>
<dbReference type="AlphaFoldDB" id="A0A1T4XGK5"/>
<evidence type="ECO:0000313" key="3">
    <source>
        <dbReference type="Proteomes" id="UP000190027"/>
    </source>
</evidence>
<protein>
    <recommendedName>
        <fullName evidence="4">DUF2325 domain-containing protein</fullName>
    </recommendedName>
</protein>
<comment type="similarity">
    <text evidence="1">Belongs to the UPF0751 family.</text>
</comment>
<dbReference type="InterPro" id="IPR016772">
    <property type="entry name" value="UCP020408"/>
</dbReference>
<gene>
    <name evidence="2" type="ORF">SAMN02745704_02091</name>
</gene>
<keyword evidence="3" id="KW-1185">Reference proteome</keyword>
<proteinExistence type="inferred from homology"/>
<dbReference type="EMBL" id="FUYC01000010">
    <property type="protein sequence ID" value="SKA88225.1"/>
    <property type="molecule type" value="Genomic_DNA"/>
</dbReference>
<organism evidence="2 3">
    <name type="scientific">Paucidesulfovibrio gracilis DSM 16080</name>
    <dbReference type="NCBI Taxonomy" id="1121449"/>
    <lineage>
        <taxon>Bacteria</taxon>
        <taxon>Pseudomonadati</taxon>
        <taxon>Thermodesulfobacteriota</taxon>
        <taxon>Desulfovibrionia</taxon>
        <taxon>Desulfovibrionales</taxon>
        <taxon>Desulfovibrionaceae</taxon>
        <taxon>Paucidesulfovibrio</taxon>
    </lineage>
</organism>
<dbReference type="RefSeq" id="WP_078717643.1">
    <property type="nucleotide sequence ID" value="NZ_FUYC01000010.1"/>
</dbReference>
<dbReference type="Proteomes" id="UP000190027">
    <property type="component" value="Unassembled WGS sequence"/>
</dbReference>
<evidence type="ECO:0008006" key="4">
    <source>
        <dbReference type="Google" id="ProtNLM"/>
    </source>
</evidence>
<dbReference type="STRING" id="1121449.SAMN02745704_02091"/>
<dbReference type="Pfam" id="PF10087">
    <property type="entry name" value="DUF2325"/>
    <property type="match status" value="1"/>
</dbReference>
<evidence type="ECO:0000256" key="1">
    <source>
        <dbReference type="ARBA" id="ARBA00007189"/>
    </source>
</evidence>